<protein>
    <submittedName>
        <fullName evidence="6">Homeobox domain-containing protein</fullName>
    </submittedName>
</protein>
<dbReference type="WBParaSite" id="TCLT_0000569901-mRNA-1">
    <property type="protein sequence ID" value="TCLT_0000569901-mRNA-1"/>
    <property type="gene ID" value="TCLT_0000569901"/>
</dbReference>
<keyword evidence="1" id="KW-0371">Homeobox</keyword>
<evidence type="ECO:0000256" key="1">
    <source>
        <dbReference type="PROSITE-ProRule" id="PRU00108"/>
    </source>
</evidence>
<dbReference type="AlphaFoldDB" id="A0A0N5CZ02"/>
<evidence type="ECO:0000259" key="3">
    <source>
        <dbReference type="PROSITE" id="PS50071"/>
    </source>
</evidence>
<comment type="subcellular location">
    <subcellularLocation>
        <location evidence="1">Nucleus</location>
    </subcellularLocation>
</comment>
<sequence length="109" mass="12246">MAVWFQNARAKFRRNSIQCHEISNDSHIPALPHPSTSYNETITSGDSVEESWRTSASPDDCSQQDEHSYSSNDDNKDNSNGKHETEASACISSTVKTLFEYFETDPTIL</sequence>
<evidence type="ECO:0000313" key="6">
    <source>
        <dbReference type="WBParaSite" id="TCLT_0000569901-mRNA-1"/>
    </source>
</evidence>
<keyword evidence="1" id="KW-0539">Nucleus</keyword>
<feature type="compositionally biased region" description="Basic and acidic residues" evidence="2">
    <location>
        <begin position="64"/>
        <end position="86"/>
    </location>
</feature>
<feature type="compositionally biased region" description="Polar residues" evidence="2">
    <location>
        <begin position="34"/>
        <end position="46"/>
    </location>
</feature>
<evidence type="ECO:0000256" key="2">
    <source>
        <dbReference type="SAM" id="MobiDB-lite"/>
    </source>
</evidence>
<dbReference type="Proteomes" id="UP000276776">
    <property type="component" value="Unassembled WGS sequence"/>
</dbReference>
<keyword evidence="1" id="KW-0238">DNA-binding</keyword>
<name>A0A0N5CZ02_THECL</name>
<dbReference type="OMA" id="CHEISND"/>
<proteinExistence type="predicted"/>
<evidence type="ECO:0000313" key="5">
    <source>
        <dbReference type="Proteomes" id="UP000276776"/>
    </source>
</evidence>
<evidence type="ECO:0000313" key="4">
    <source>
        <dbReference type="EMBL" id="VDN02961.1"/>
    </source>
</evidence>
<gene>
    <name evidence="4" type="ORF">TCLT_LOCUS5688</name>
</gene>
<accession>A0A0N5CZ02</accession>
<keyword evidence="5" id="KW-1185">Reference proteome</keyword>
<dbReference type="STRING" id="103827.A0A0N5CZ02"/>
<organism evidence="6">
    <name type="scientific">Thelazia callipaeda</name>
    <name type="common">Oriental eyeworm</name>
    <name type="synonym">Parasitic nematode</name>
    <dbReference type="NCBI Taxonomy" id="103827"/>
    <lineage>
        <taxon>Eukaryota</taxon>
        <taxon>Metazoa</taxon>
        <taxon>Ecdysozoa</taxon>
        <taxon>Nematoda</taxon>
        <taxon>Chromadorea</taxon>
        <taxon>Rhabditida</taxon>
        <taxon>Spirurina</taxon>
        <taxon>Spiruromorpha</taxon>
        <taxon>Thelazioidea</taxon>
        <taxon>Thelaziidae</taxon>
        <taxon>Thelazia</taxon>
    </lineage>
</organism>
<reference evidence="6" key="1">
    <citation type="submission" date="2017-02" db="UniProtKB">
        <authorList>
            <consortium name="WormBaseParasite"/>
        </authorList>
    </citation>
    <scope>IDENTIFICATION</scope>
</reference>
<dbReference type="PROSITE" id="PS50071">
    <property type="entry name" value="HOMEOBOX_2"/>
    <property type="match status" value="1"/>
</dbReference>
<feature type="DNA-binding region" description="Homeobox" evidence="1">
    <location>
        <begin position="3"/>
        <end position="16"/>
    </location>
</feature>
<dbReference type="GO" id="GO:0005634">
    <property type="term" value="C:nucleus"/>
    <property type="evidence" value="ECO:0007669"/>
    <property type="project" value="UniProtKB-SubCell"/>
</dbReference>
<feature type="region of interest" description="Disordered" evidence="2">
    <location>
        <begin position="23"/>
        <end position="87"/>
    </location>
</feature>
<feature type="domain" description="Homeobox" evidence="3">
    <location>
        <begin position="1"/>
        <end position="15"/>
    </location>
</feature>
<dbReference type="GO" id="GO:0003677">
    <property type="term" value="F:DNA binding"/>
    <property type="evidence" value="ECO:0007669"/>
    <property type="project" value="UniProtKB-UniRule"/>
</dbReference>
<reference evidence="4 5" key="2">
    <citation type="submission" date="2018-11" db="EMBL/GenBank/DDBJ databases">
        <authorList>
            <consortium name="Pathogen Informatics"/>
        </authorList>
    </citation>
    <scope>NUCLEOTIDE SEQUENCE [LARGE SCALE GENOMIC DNA]</scope>
</reference>
<dbReference type="EMBL" id="UYYF01004357">
    <property type="protein sequence ID" value="VDN02961.1"/>
    <property type="molecule type" value="Genomic_DNA"/>
</dbReference>
<dbReference type="InterPro" id="IPR001356">
    <property type="entry name" value="HD"/>
</dbReference>